<dbReference type="Proteomes" id="UP001500908">
    <property type="component" value="Unassembled WGS sequence"/>
</dbReference>
<evidence type="ECO:0000313" key="3">
    <source>
        <dbReference type="Proteomes" id="UP001500908"/>
    </source>
</evidence>
<evidence type="ECO:0000313" key="2">
    <source>
        <dbReference type="EMBL" id="GAA3755538.1"/>
    </source>
</evidence>
<dbReference type="PANTHER" id="PTHR47691:SF3">
    <property type="entry name" value="HTH-TYPE TRANSCRIPTIONAL REGULATOR RV0890C-RELATED"/>
    <property type="match status" value="1"/>
</dbReference>
<dbReference type="InterPro" id="IPR027417">
    <property type="entry name" value="P-loop_NTPase"/>
</dbReference>
<dbReference type="Pfam" id="PF13191">
    <property type="entry name" value="AAA_16"/>
    <property type="match status" value="1"/>
</dbReference>
<dbReference type="CDD" id="cd15831">
    <property type="entry name" value="BTAD"/>
    <property type="match status" value="1"/>
</dbReference>
<dbReference type="InterPro" id="IPR011990">
    <property type="entry name" value="TPR-like_helical_dom_sf"/>
</dbReference>
<organism evidence="2 3">
    <name type="scientific">Salinactinospora qingdaonensis</name>
    <dbReference type="NCBI Taxonomy" id="702744"/>
    <lineage>
        <taxon>Bacteria</taxon>
        <taxon>Bacillati</taxon>
        <taxon>Actinomycetota</taxon>
        <taxon>Actinomycetes</taxon>
        <taxon>Streptosporangiales</taxon>
        <taxon>Nocardiopsidaceae</taxon>
        <taxon>Salinactinospora</taxon>
    </lineage>
</organism>
<dbReference type="Pfam" id="PF25872">
    <property type="entry name" value="HTH_77"/>
    <property type="match status" value="1"/>
</dbReference>
<keyword evidence="3" id="KW-1185">Reference proteome</keyword>
<reference evidence="3" key="1">
    <citation type="journal article" date="2019" name="Int. J. Syst. Evol. Microbiol.">
        <title>The Global Catalogue of Microorganisms (GCM) 10K type strain sequencing project: providing services to taxonomists for standard genome sequencing and annotation.</title>
        <authorList>
            <consortium name="The Broad Institute Genomics Platform"/>
            <consortium name="The Broad Institute Genome Sequencing Center for Infectious Disease"/>
            <person name="Wu L."/>
            <person name="Ma J."/>
        </authorList>
    </citation>
    <scope>NUCLEOTIDE SEQUENCE [LARGE SCALE GENOMIC DNA]</scope>
    <source>
        <strain evidence="3">JCM 17137</strain>
    </source>
</reference>
<dbReference type="Gene3D" id="3.40.50.300">
    <property type="entry name" value="P-loop containing nucleotide triphosphate hydrolases"/>
    <property type="match status" value="1"/>
</dbReference>
<dbReference type="InterPro" id="IPR005158">
    <property type="entry name" value="BTAD"/>
</dbReference>
<dbReference type="Pfam" id="PF03704">
    <property type="entry name" value="BTAD"/>
    <property type="match status" value="1"/>
</dbReference>
<sequence length="959" mass="102622">MRAGGYLLDISEEDVDVNVFERLAAEGARLLREGAPGQAAGVLRDALALWRGTPFSGVAAELTHEAALRLDELRLTAVEDRIEAESHSTPPLGSITELRSLCDAYPLRERSHGLLMGVLHREGRESEALTVYENLRSTLATELGADPPAWIRELHTDILRGSATPRSREWHSPFLTRFFGRQEELATIKELMRRARLVTLIGPGGVGKTRIAAEFAQGAGPATQVHFVELAPLREEGNIAEAIAAAVGAGGLPLLSQDLSGHDRFAQLVSALSGSRTLLVLDNCEHLAEGVADIAVRLLAACPELRVLATSREPIAVNGEALVRVGPLKVGGRGDGEDEAVAMFTDLASLARPGLTVDADDAAAIAEICRRLDGLPLAIELAAARTRSMTVQQVARHLDARFRLLSEVRRSVPTRHRTLRAVLDWSWNLLTEHESLLARRLSILPGGATVASAAAVCDGSDVTETDVPYLLSTLADKSLVQAVDSASGEDRYRLMETPRVYLAERLDDAGEEARARAAATRYFVQLAEEAAPLLLGHGQLHALRLLDTEHDNLAETMRHASRHGHSSQAARIALALSWYWVIRGRYAEAEHWFDELTGAAEEIPGTSQGVFAAVRAILPVSAAGMRSAAGPEVSPPDLEDALASFPPLAMIAPKYRLLVGDHASVRADAEIALGHSHPWVRAAGLASLALVAEHTGDVTAAETHTEAATSAFRELGDRWMTAQLVAALAGFQSLRAQTENAVRSLYEAVELERSVGSTENLTSNLIRLGTELVRAERFTEAEEVFSGLLGSAETAAIEHRILCTVAMSDLALARGDITGANRLLSQARELLGDTLVDAGYLRREVLSQAGAIALAQGRVAQARQAAQEAMRAAEHLGNAAVRARAAELFADVLRHEGAPVEAARMLGVAARMGGRYDEGSPRVRALVRALTEELGSAGFDRYYAEGARADAAGPSGITG</sequence>
<name>A0ABP7G3R8_9ACTN</name>
<protein>
    <submittedName>
        <fullName evidence="2">BTAD domain-containing putative transcriptional regulator</fullName>
    </submittedName>
</protein>
<comment type="caution">
    <text evidence="2">The sequence shown here is derived from an EMBL/GenBank/DDBJ whole genome shotgun (WGS) entry which is preliminary data.</text>
</comment>
<accession>A0ABP7G3R8</accession>
<dbReference type="SUPFAM" id="SSF48452">
    <property type="entry name" value="TPR-like"/>
    <property type="match status" value="2"/>
</dbReference>
<dbReference type="Gene3D" id="1.25.40.10">
    <property type="entry name" value="Tetratricopeptide repeat domain"/>
    <property type="match status" value="3"/>
</dbReference>
<dbReference type="PRINTS" id="PR00364">
    <property type="entry name" value="DISEASERSIST"/>
</dbReference>
<evidence type="ECO:0000259" key="1">
    <source>
        <dbReference type="SMART" id="SM01043"/>
    </source>
</evidence>
<proteinExistence type="predicted"/>
<dbReference type="InterPro" id="IPR041664">
    <property type="entry name" value="AAA_16"/>
</dbReference>
<gene>
    <name evidence="2" type="ORF">GCM10022402_37670</name>
</gene>
<feature type="domain" description="Bacterial transcriptional activator" evidence="1">
    <location>
        <begin position="15"/>
        <end position="159"/>
    </location>
</feature>
<dbReference type="PANTHER" id="PTHR47691">
    <property type="entry name" value="REGULATOR-RELATED"/>
    <property type="match status" value="1"/>
</dbReference>
<dbReference type="SUPFAM" id="SSF52540">
    <property type="entry name" value="P-loop containing nucleoside triphosphate hydrolases"/>
    <property type="match status" value="1"/>
</dbReference>
<dbReference type="SMART" id="SM01043">
    <property type="entry name" value="BTAD"/>
    <property type="match status" value="1"/>
</dbReference>
<dbReference type="InterPro" id="IPR058852">
    <property type="entry name" value="HTH_77"/>
</dbReference>
<dbReference type="EMBL" id="BAABDD010000021">
    <property type="protein sequence ID" value="GAA3755538.1"/>
    <property type="molecule type" value="Genomic_DNA"/>
</dbReference>